<evidence type="ECO:0000256" key="1">
    <source>
        <dbReference type="ARBA" id="ARBA00002368"/>
    </source>
</evidence>
<comment type="cofactor">
    <cofactor evidence="6">
        <name>Zn(2+)</name>
        <dbReference type="ChEBI" id="CHEBI:29105"/>
    </cofactor>
    <text evidence="6">Binds 2 Zn(2+) ions per subunit.</text>
</comment>
<evidence type="ECO:0000256" key="6">
    <source>
        <dbReference type="HAMAP-Rule" id="MF_00220"/>
    </source>
</evidence>
<reference evidence="8 9" key="1">
    <citation type="submission" date="2024-09" db="EMBL/GenBank/DDBJ databases">
        <authorList>
            <person name="Sun Q."/>
            <person name="Mori K."/>
        </authorList>
    </citation>
    <scope>NUCLEOTIDE SEQUENCE [LARGE SCALE GENOMIC DNA]</scope>
    <source>
        <strain evidence="8 9">CGMCC 1.15906</strain>
    </source>
</reference>
<feature type="binding site" evidence="6">
    <location>
        <position position="231"/>
    </location>
    <ligand>
        <name>Zn(2+)</name>
        <dbReference type="ChEBI" id="CHEBI:29105"/>
        <label>2</label>
    </ligand>
</feature>
<dbReference type="InterPro" id="IPR050138">
    <property type="entry name" value="DHOase/Allantoinase_Hydrolase"/>
</dbReference>
<dbReference type="InterPro" id="IPR032466">
    <property type="entry name" value="Metal_Hydrolase"/>
</dbReference>
<dbReference type="InterPro" id="IPR011059">
    <property type="entry name" value="Metal-dep_hydrolase_composite"/>
</dbReference>
<dbReference type="PROSITE" id="PS00483">
    <property type="entry name" value="DIHYDROOROTASE_2"/>
    <property type="match status" value="1"/>
</dbReference>
<keyword evidence="3 6" id="KW-0479">Metal-binding</keyword>
<feature type="binding site" evidence="6">
    <location>
        <position position="308"/>
    </location>
    <ligand>
        <name>substrate</name>
    </ligand>
</feature>
<dbReference type="GO" id="GO:0004151">
    <property type="term" value="F:dihydroorotase activity"/>
    <property type="evidence" value="ECO:0007669"/>
    <property type="project" value="UniProtKB-EC"/>
</dbReference>
<feature type="binding site" evidence="6">
    <location>
        <position position="91"/>
    </location>
    <ligand>
        <name>substrate</name>
    </ligand>
</feature>
<dbReference type="PANTHER" id="PTHR43668:SF2">
    <property type="entry name" value="ALLANTOINASE"/>
    <property type="match status" value="1"/>
</dbReference>
<evidence type="ECO:0000256" key="5">
    <source>
        <dbReference type="ARBA" id="ARBA00022975"/>
    </source>
</evidence>
<feature type="binding site" evidence="6">
    <location>
        <begin position="59"/>
        <end position="61"/>
    </location>
    <ligand>
        <name>substrate</name>
    </ligand>
</feature>
<evidence type="ECO:0000313" key="8">
    <source>
        <dbReference type="EMBL" id="MFC0623920.1"/>
    </source>
</evidence>
<sequence length="430" mass="45373">MTAYLISNARILGGEAADLHLDNGEIVAVGKNLPKPEGAQEIDGTDLIALPGLVDLHTHLREPGREDAETVLTGTRAAALGGFTGVHAMANTDPVADTAGVVEQVWRLGREAGYCDVFPVGAVTVGLKGTQLAELGAMADSAARVRVFSDDGLCVWDAALMRRALEYVKAFGGVIAQHAQEPRLTQGAQMNEGELSGVLGLTGWPSVAEESIIARDILLNAHVGSKLHVCHLSTKGSVEIVRAAKKRGLAVTAEVTPHHLLLTEEKATTYNPVFKVNPPLRTKEDVEAVREGLADGTIDIVATDHAPHPVEDKDCEWSAAAFGMLGLETALSVVQHAMVDTKLMTWADVADRMSFRPARIGQLSGHGQPLAAGAPANLTLVDANATRTIVPSETASLSRNTPFDGMQLPGRVVATFLRGEATVLDGKLAK</sequence>
<keyword evidence="9" id="KW-1185">Reference proteome</keyword>
<proteinExistence type="inferred from homology"/>
<feature type="binding site" evidence="6">
    <location>
        <position position="151"/>
    </location>
    <ligand>
        <name>Zn(2+)</name>
        <dbReference type="ChEBI" id="CHEBI:29105"/>
        <label>2</label>
    </ligand>
</feature>
<dbReference type="Proteomes" id="UP001589890">
    <property type="component" value="Unassembled WGS sequence"/>
</dbReference>
<feature type="binding site" evidence="6">
    <location>
        <position position="178"/>
    </location>
    <ligand>
        <name>Zn(2+)</name>
        <dbReference type="ChEBI" id="CHEBI:29105"/>
        <label>2</label>
    </ligand>
</feature>
<accession>A0ABV6QH90</accession>
<feature type="binding site" evidence="6">
    <location>
        <position position="277"/>
    </location>
    <ligand>
        <name>substrate</name>
    </ligand>
</feature>
<dbReference type="Gene3D" id="3.20.20.140">
    <property type="entry name" value="Metal-dependent hydrolases"/>
    <property type="match status" value="1"/>
</dbReference>
<protein>
    <recommendedName>
        <fullName evidence="6">Dihydroorotase</fullName>
        <shortName evidence="6">DHOase</shortName>
        <ecNumber evidence="6">3.5.2.3</ecNumber>
    </recommendedName>
</protein>
<dbReference type="NCBIfam" id="NF006836">
    <property type="entry name" value="PRK09357.1-1"/>
    <property type="match status" value="1"/>
</dbReference>
<gene>
    <name evidence="6" type="primary">pyrC</name>
    <name evidence="8" type="ORF">ACFFGN_07595</name>
</gene>
<dbReference type="HAMAP" id="MF_00220_B">
    <property type="entry name" value="PyrC_classI_B"/>
    <property type="match status" value="1"/>
</dbReference>
<feature type="domain" description="Dihydroorotase catalytic" evidence="7">
    <location>
        <begin position="49"/>
        <end position="236"/>
    </location>
</feature>
<evidence type="ECO:0000259" key="7">
    <source>
        <dbReference type="Pfam" id="PF12890"/>
    </source>
</evidence>
<dbReference type="Pfam" id="PF12890">
    <property type="entry name" value="DHOase"/>
    <property type="match status" value="1"/>
</dbReference>
<keyword evidence="5 6" id="KW-0665">Pyrimidine biosynthesis</keyword>
<evidence type="ECO:0000313" key="9">
    <source>
        <dbReference type="Proteomes" id="UP001589890"/>
    </source>
</evidence>
<comment type="caution">
    <text evidence="8">The sequence shown here is derived from an EMBL/GenBank/DDBJ whole genome shotgun (WGS) entry which is preliminary data.</text>
</comment>
<comment type="similarity">
    <text evidence="2 6">Belongs to the metallo-dependent hydrolases superfamily. DHOase family. Class I DHOase subfamily.</text>
</comment>
<dbReference type="SUPFAM" id="SSF51556">
    <property type="entry name" value="Metallo-dependent hydrolases"/>
    <property type="match status" value="1"/>
</dbReference>
<name>A0ABV6QH90_9ACTN</name>
<evidence type="ECO:0000256" key="4">
    <source>
        <dbReference type="ARBA" id="ARBA00022801"/>
    </source>
</evidence>
<feature type="active site" evidence="6">
    <location>
        <position position="304"/>
    </location>
</feature>
<comment type="catalytic activity">
    <reaction evidence="6">
        <text>(S)-dihydroorotate + H2O = N-carbamoyl-L-aspartate + H(+)</text>
        <dbReference type="Rhea" id="RHEA:24296"/>
        <dbReference type="ChEBI" id="CHEBI:15377"/>
        <dbReference type="ChEBI" id="CHEBI:15378"/>
        <dbReference type="ChEBI" id="CHEBI:30864"/>
        <dbReference type="ChEBI" id="CHEBI:32814"/>
        <dbReference type="EC" id="3.5.2.3"/>
    </reaction>
</comment>
<evidence type="ECO:0000256" key="3">
    <source>
        <dbReference type="ARBA" id="ARBA00022723"/>
    </source>
</evidence>
<feature type="binding site" evidence="6">
    <location>
        <position position="57"/>
    </location>
    <ligand>
        <name>Zn(2+)</name>
        <dbReference type="ChEBI" id="CHEBI:29105"/>
        <label>1</label>
    </ligand>
</feature>
<dbReference type="NCBIfam" id="TIGR00857">
    <property type="entry name" value="pyrC_multi"/>
    <property type="match status" value="1"/>
</dbReference>
<comment type="function">
    <text evidence="1 6">Catalyzes the reversible cyclization of carbamoyl aspartate to dihydroorotate.</text>
</comment>
<dbReference type="EMBL" id="JBHLTC010000008">
    <property type="protein sequence ID" value="MFC0623920.1"/>
    <property type="molecule type" value="Genomic_DNA"/>
</dbReference>
<dbReference type="SUPFAM" id="SSF51338">
    <property type="entry name" value="Composite domain of metallo-dependent hydrolases"/>
    <property type="match status" value="1"/>
</dbReference>
<dbReference type="CDD" id="cd01317">
    <property type="entry name" value="DHOase_IIa"/>
    <property type="match status" value="1"/>
</dbReference>
<dbReference type="PANTHER" id="PTHR43668">
    <property type="entry name" value="ALLANTOINASE"/>
    <property type="match status" value="1"/>
</dbReference>
<organism evidence="8 9">
    <name type="scientific">Kribbella deserti</name>
    <dbReference type="NCBI Taxonomy" id="1926257"/>
    <lineage>
        <taxon>Bacteria</taxon>
        <taxon>Bacillati</taxon>
        <taxon>Actinomycetota</taxon>
        <taxon>Actinomycetes</taxon>
        <taxon>Propionibacteriales</taxon>
        <taxon>Kribbellaceae</taxon>
        <taxon>Kribbella</taxon>
    </lineage>
</organism>
<dbReference type="InterPro" id="IPR024403">
    <property type="entry name" value="DHOase_cat"/>
</dbReference>
<feature type="binding site" evidence="6">
    <location>
        <position position="59"/>
    </location>
    <ligand>
        <name>Zn(2+)</name>
        <dbReference type="ChEBI" id="CHEBI:29105"/>
        <label>1</label>
    </ligand>
</feature>
<comment type="pathway">
    <text evidence="6">Pyrimidine metabolism; UMP biosynthesis via de novo pathway; (S)-dihydroorotate from bicarbonate: step 3/3.</text>
</comment>
<dbReference type="RefSeq" id="WP_380044625.1">
    <property type="nucleotide sequence ID" value="NZ_JBHLTC010000008.1"/>
</dbReference>
<feature type="binding site" evidence="6">
    <location>
        <position position="304"/>
    </location>
    <ligand>
        <name>Zn(2+)</name>
        <dbReference type="ChEBI" id="CHEBI:29105"/>
        <label>1</label>
    </ligand>
</feature>
<feature type="binding site" evidence="6">
    <location>
        <position position="151"/>
    </location>
    <ligand>
        <name>Zn(2+)</name>
        <dbReference type="ChEBI" id="CHEBI:29105"/>
        <label>1</label>
    </ligand>
</feature>
<keyword evidence="6" id="KW-0862">Zinc</keyword>
<dbReference type="InterPro" id="IPR002195">
    <property type="entry name" value="Dihydroorotase_CS"/>
</dbReference>
<dbReference type="InterPro" id="IPR004722">
    <property type="entry name" value="DHOase"/>
</dbReference>
<evidence type="ECO:0000256" key="2">
    <source>
        <dbReference type="ARBA" id="ARBA00010286"/>
    </source>
</evidence>
<keyword evidence="4 6" id="KW-0378">Hydrolase</keyword>
<dbReference type="EC" id="3.5.2.3" evidence="6"/>
<feature type="binding site" evidence="6">
    <location>
        <begin position="322"/>
        <end position="323"/>
    </location>
    <ligand>
        <name>substrate</name>
    </ligand>
</feature>
<dbReference type="Gene3D" id="2.30.40.10">
    <property type="entry name" value="Urease, subunit C, domain 1"/>
    <property type="match status" value="1"/>
</dbReference>